<feature type="compositionally biased region" description="Low complexity" evidence="1">
    <location>
        <begin position="65"/>
        <end position="81"/>
    </location>
</feature>
<protein>
    <submittedName>
        <fullName evidence="2">Uncharacterized protein</fullName>
    </submittedName>
</protein>
<reference evidence="2 3" key="1">
    <citation type="journal article" date="2014" name="Int. J. Syst. Evol. Microbiol.">
        <title>Complete genome sequence of Corynebacterium casei LMG S-19264T (=DSM 44701T), isolated from a smear-ripened cheese.</title>
        <authorList>
            <consortium name="US DOE Joint Genome Institute (JGI-PGF)"/>
            <person name="Walter F."/>
            <person name="Albersmeier A."/>
            <person name="Kalinowski J."/>
            <person name="Ruckert C."/>
        </authorList>
    </citation>
    <scope>NUCLEOTIDE SEQUENCE [LARGE SCALE GENOMIC DNA]</scope>
    <source>
        <strain evidence="2 3">CGMCC 4.7215</strain>
    </source>
</reference>
<dbReference type="RefSeq" id="WP_267637935.1">
    <property type="nucleotide sequence ID" value="NZ_JAODIY010000011.1"/>
</dbReference>
<name>A0ABD5X893_9EURY</name>
<sequence>MKERYRTAISNLSRAEHLLLAVSAVSACVVVATNPFATALPIAGTATVVGMMFGIDKLQPFVSNTSAPTTDSEPTSTSERSNATPCTADD</sequence>
<comment type="caution">
    <text evidence="2">The sequence shown here is derived from an EMBL/GenBank/DDBJ whole genome shotgun (WGS) entry which is preliminary data.</text>
</comment>
<gene>
    <name evidence="2" type="ORF">ACFQJ7_15610</name>
</gene>
<organism evidence="2 3">
    <name type="scientific">Halovenus rubra</name>
    <dbReference type="NCBI Taxonomy" id="869890"/>
    <lineage>
        <taxon>Archaea</taxon>
        <taxon>Methanobacteriati</taxon>
        <taxon>Methanobacteriota</taxon>
        <taxon>Stenosarchaea group</taxon>
        <taxon>Halobacteria</taxon>
        <taxon>Halobacteriales</taxon>
        <taxon>Haloarculaceae</taxon>
        <taxon>Halovenus</taxon>
    </lineage>
</organism>
<evidence type="ECO:0000313" key="3">
    <source>
        <dbReference type="Proteomes" id="UP001596414"/>
    </source>
</evidence>
<feature type="region of interest" description="Disordered" evidence="1">
    <location>
        <begin position="63"/>
        <end position="90"/>
    </location>
</feature>
<dbReference type="AlphaFoldDB" id="A0ABD5X893"/>
<accession>A0ABD5X893</accession>
<proteinExistence type="predicted"/>
<dbReference type="Proteomes" id="UP001596414">
    <property type="component" value="Unassembled WGS sequence"/>
</dbReference>
<evidence type="ECO:0000313" key="2">
    <source>
        <dbReference type="EMBL" id="MFC7127425.1"/>
    </source>
</evidence>
<evidence type="ECO:0000256" key="1">
    <source>
        <dbReference type="SAM" id="MobiDB-lite"/>
    </source>
</evidence>
<dbReference type="PROSITE" id="PS51257">
    <property type="entry name" value="PROKAR_LIPOPROTEIN"/>
    <property type="match status" value="1"/>
</dbReference>
<dbReference type="EMBL" id="JBHSZQ010000050">
    <property type="protein sequence ID" value="MFC7127425.1"/>
    <property type="molecule type" value="Genomic_DNA"/>
</dbReference>